<proteinExistence type="inferred from homology"/>
<evidence type="ECO:0000256" key="2">
    <source>
        <dbReference type="ARBA" id="ARBA00022801"/>
    </source>
</evidence>
<protein>
    <submittedName>
        <fullName evidence="4">Amidohydrolase family protein</fullName>
    </submittedName>
</protein>
<dbReference type="InterPro" id="IPR006680">
    <property type="entry name" value="Amidohydro-rel"/>
</dbReference>
<dbReference type="InterPro" id="IPR050287">
    <property type="entry name" value="MTA/SAH_deaminase"/>
</dbReference>
<accession>A0AAF1JW57</accession>
<evidence type="ECO:0000313" key="4">
    <source>
        <dbReference type="EMBL" id="MBR0655126.1"/>
    </source>
</evidence>
<dbReference type="PANTHER" id="PTHR43794">
    <property type="entry name" value="AMINOHYDROLASE SSNA-RELATED"/>
    <property type="match status" value="1"/>
</dbReference>
<reference evidence="4" key="2">
    <citation type="journal article" date="2021" name="Syst. Appl. Microbiol.">
        <title>Roseomonas hellenica sp. nov., isolated from roots of wild-growing Alkanna tinctoria.</title>
        <authorList>
            <person name="Rat A."/>
            <person name="Naranjo H.D."/>
            <person name="Lebbe L."/>
            <person name="Cnockaert M."/>
            <person name="Krigas N."/>
            <person name="Grigoriadou K."/>
            <person name="Maloupa E."/>
            <person name="Willems A."/>
        </authorList>
    </citation>
    <scope>NUCLEOTIDE SEQUENCE</scope>
    <source>
        <strain evidence="4">LMG 28251</strain>
    </source>
</reference>
<keyword evidence="5" id="KW-1185">Reference proteome</keyword>
<evidence type="ECO:0000259" key="3">
    <source>
        <dbReference type="Pfam" id="PF01979"/>
    </source>
</evidence>
<dbReference type="Gene3D" id="3.20.20.140">
    <property type="entry name" value="Metal-dependent hydrolases"/>
    <property type="match status" value="1"/>
</dbReference>
<name>A0AAF1JW57_9PROT</name>
<dbReference type="InterPro" id="IPR032466">
    <property type="entry name" value="Metal_Hydrolase"/>
</dbReference>
<dbReference type="AlphaFoldDB" id="A0AAF1JW57"/>
<evidence type="ECO:0000256" key="1">
    <source>
        <dbReference type="ARBA" id="ARBA00006745"/>
    </source>
</evidence>
<dbReference type="Proteomes" id="UP001196068">
    <property type="component" value="Unassembled WGS sequence"/>
</dbReference>
<dbReference type="SUPFAM" id="SSF51338">
    <property type="entry name" value="Composite domain of metallo-dependent hydrolases"/>
    <property type="match status" value="2"/>
</dbReference>
<dbReference type="RefSeq" id="WP_211873965.1">
    <property type="nucleotide sequence ID" value="NZ_JAAEDH010000008.1"/>
</dbReference>
<feature type="domain" description="Amidohydrolase-related" evidence="3">
    <location>
        <begin position="64"/>
        <end position="416"/>
    </location>
</feature>
<dbReference type="SUPFAM" id="SSF51556">
    <property type="entry name" value="Metallo-dependent hydrolases"/>
    <property type="match status" value="1"/>
</dbReference>
<reference evidence="4" key="1">
    <citation type="submission" date="2020-01" db="EMBL/GenBank/DDBJ databases">
        <authorList>
            <person name="Rat A."/>
        </authorList>
    </citation>
    <scope>NUCLEOTIDE SEQUENCE</scope>
    <source>
        <strain evidence="4">LMG 28251</strain>
    </source>
</reference>
<gene>
    <name evidence="4" type="ORF">GXW79_08535</name>
</gene>
<sequence>MTPPIVYDLLVEGCILIASAHEAPVLDAAIGITGGRFAFVGRAVDLPPGATAAERLTLPGHLCLPGLINVHTHTILSMVRGSAEDMGFAPAYTPGVPQGHMVTEDEAIALARLGACEAMLFGSTLINDTYVHTDLTLPAMADLGLRVFSCNRIHDVDFSGIAHGRWEYDAAAGDRLLEQAEALAQRFHHKPGARTGVQLAAHAPDTCSPAFLRRIAALSRRLDIPVQTHLAQSKVEVAHIRERDGMTPAELLDDVGLLDDGLVAAHCIHVTEGDIARIGRARVNVAHIPKGNATGGTIAPTRALTEAGARLCLATDNMHADMVEVMRWALCMGRIQRGAVEDSWAPEHMLEAATLNGAAAMGMAGELGAIRTGWRADLVLADLRRPHLTPHQDPFGSFLHTGHGRDITHVVVEGEVIVRDGRPVRADLETICREGAAAAAALWARAGTGR</sequence>
<dbReference type="EMBL" id="JAAEDH010000008">
    <property type="protein sequence ID" value="MBR0655126.1"/>
    <property type="molecule type" value="Genomic_DNA"/>
</dbReference>
<keyword evidence="2" id="KW-0378">Hydrolase</keyword>
<dbReference type="PANTHER" id="PTHR43794:SF11">
    <property type="entry name" value="AMIDOHYDROLASE-RELATED DOMAIN-CONTAINING PROTEIN"/>
    <property type="match status" value="1"/>
</dbReference>
<comment type="caution">
    <text evidence="4">The sequence shown here is derived from an EMBL/GenBank/DDBJ whole genome shotgun (WGS) entry which is preliminary data.</text>
</comment>
<dbReference type="Gene3D" id="2.30.40.10">
    <property type="entry name" value="Urease, subunit C, domain 1"/>
    <property type="match status" value="1"/>
</dbReference>
<organism evidence="4 5">
    <name type="scientific">Plastoroseomonas arctica</name>
    <dbReference type="NCBI Taxonomy" id="1509237"/>
    <lineage>
        <taxon>Bacteria</taxon>
        <taxon>Pseudomonadati</taxon>
        <taxon>Pseudomonadota</taxon>
        <taxon>Alphaproteobacteria</taxon>
        <taxon>Acetobacterales</taxon>
        <taxon>Acetobacteraceae</taxon>
        <taxon>Plastoroseomonas</taxon>
    </lineage>
</organism>
<evidence type="ECO:0000313" key="5">
    <source>
        <dbReference type="Proteomes" id="UP001196068"/>
    </source>
</evidence>
<dbReference type="GO" id="GO:0016810">
    <property type="term" value="F:hydrolase activity, acting on carbon-nitrogen (but not peptide) bonds"/>
    <property type="evidence" value="ECO:0007669"/>
    <property type="project" value="InterPro"/>
</dbReference>
<dbReference type="InterPro" id="IPR011059">
    <property type="entry name" value="Metal-dep_hydrolase_composite"/>
</dbReference>
<dbReference type="Pfam" id="PF01979">
    <property type="entry name" value="Amidohydro_1"/>
    <property type="match status" value="1"/>
</dbReference>
<comment type="similarity">
    <text evidence="1">Belongs to the metallo-dependent hydrolases superfamily. ATZ/TRZ family.</text>
</comment>